<feature type="compositionally biased region" description="Low complexity" evidence="1">
    <location>
        <begin position="210"/>
        <end position="222"/>
    </location>
</feature>
<feature type="compositionally biased region" description="Basic and acidic residues" evidence="1">
    <location>
        <begin position="118"/>
        <end position="186"/>
    </location>
</feature>
<feature type="region of interest" description="Disordered" evidence="1">
    <location>
        <begin position="84"/>
        <end position="284"/>
    </location>
</feature>
<organism evidence="3 4">
    <name type="scientific">Sphingomonas hengshuiensis</name>
    <dbReference type="NCBI Taxonomy" id="1609977"/>
    <lineage>
        <taxon>Bacteria</taxon>
        <taxon>Pseudomonadati</taxon>
        <taxon>Pseudomonadota</taxon>
        <taxon>Alphaproteobacteria</taxon>
        <taxon>Sphingomonadales</taxon>
        <taxon>Sphingomonadaceae</taxon>
        <taxon>Sphingomonas</taxon>
    </lineage>
</organism>
<comment type="caution">
    <text evidence="3">The sequence shown here is derived from an EMBL/GenBank/DDBJ whole genome shotgun (WGS) entry which is preliminary data.</text>
</comment>
<accession>A0A2W5AXH2</accession>
<evidence type="ECO:0000256" key="1">
    <source>
        <dbReference type="SAM" id="MobiDB-lite"/>
    </source>
</evidence>
<evidence type="ECO:0000313" key="3">
    <source>
        <dbReference type="EMBL" id="PZO75735.1"/>
    </source>
</evidence>
<feature type="domain" description="DUF4167" evidence="2">
    <location>
        <begin position="9"/>
        <end position="82"/>
    </location>
</feature>
<dbReference type="AlphaFoldDB" id="A0A2W5AXH2"/>
<dbReference type="InterPro" id="IPR025430">
    <property type="entry name" value="DUF4167"/>
</dbReference>
<protein>
    <submittedName>
        <fullName evidence="3">DUF4167 domain-containing protein</fullName>
    </submittedName>
</protein>
<reference evidence="3 4" key="1">
    <citation type="submission" date="2017-08" db="EMBL/GenBank/DDBJ databases">
        <title>Infants hospitalized years apart are colonized by the same room-sourced microbial strains.</title>
        <authorList>
            <person name="Brooks B."/>
            <person name="Olm M.R."/>
            <person name="Firek B.A."/>
            <person name="Baker R."/>
            <person name="Thomas B.C."/>
            <person name="Morowitz M.J."/>
            <person name="Banfield J.F."/>
        </authorList>
    </citation>
    <scope>NUCLEOTIDE SEQUENCE [LARGE SCALE GENOMIC DNA]</scope>
    <source>
        <strain evidence="3">S2_018_000_R3_110</strain>
    </source>
</reference>
<evidence type="ECO:0000259" key="2">
    <source>
        <dbReference type="Pfam" id="PF13763"/>
    </source>
</evidence>
<proteinExistence type="predicted"/>
<name>A0A2W5AXH2_9SPHN</name>
<evidence type="ECO:0000313" key="4">
    <source>
        <dbReference type="Proteomes" id="UP000248614"/>
    </source>
</evidence>
<feature type="compositionally biased region" description="Gly residues" evidence="1">
    <location>
        <begin position="15"/>
        <end position="25"/>
    </location>
</feature>
<gene>
    <name evidence="3" type="ORF">DI632_11470</name>
</gene>
<feature type="compositionally biased region" description="Acidic residues" evidence="1">
    <location>
        <begin position="275"/>
        <end position="284"/>
    </location>
</feature>
<dbReference type="Pfam" id="PF13763">
    <property type="entry name" value="DUF4167"/>
    <property type="match status" value="1"/>
</dbReference>
<feature type="compositionally biased region" description="Low complexity" evidence="1">
    <location>
        <begin position="235"/>
        <end position="245"/>
    </location>
</feature>
<dbReference type="Proteomes" id="UP000248614">
    <property type="component" value="Unassembled WGS sequence"/>
</dbReference>
<dbReference type="EMBL" id="QFNF01000030">
    <property type="protein sequence ID" value="PZO75735.1"/>
    <property type="molecule type" value="Genomic_DNA"/>
</dbReference>
<sequence>MMNNRQAGRRRGRGGQRQPGSGGGNPRDNGNRIDNRARGNAAQLLEKYRNLAADAQRAGDRVNTEYYLQFADHYFRVLEAGRSRVEEQRRARDEFDGSDDEDFDGDGDTGADTGGQDRGQRDDRGNRDDRGQRDDRQPRAQRDDRGNREDRQPREERQAREERQPRDDRGPREDRPQRERLRRDGGRSAPANDGAEQRGVEGEVGTQQNEVVTAEVEAAPEAKPVRRRTPRARVEAAPAEAEVAPSLDADRLPPALSANDDAAERPRRRRRVRADEEEAVPPAA</sequence>
<feature type="region of interest" description="Disordered" evidence="1">
    <location>
        <begin position="1"/>
        <end position="41"/>
    </location>
</feature>
<feature type="compositionally biased region" description="Acidic residues" evidence="1">
    <location>
        <begin position="96"/>
        <end position="109"/>
    </location>
</feature>
<feature type="compositionally biased region" description="Basic and acidic residues" evidence="1">
    <location>
        <begin position="84"/>
        <end position="95"/>
    </location>
</feature>